<evidence type="ECO:0000313" key="5">
    <source>
        <dbReference type="EMBL" id="BDZ52284.1"/>
    </source>
</evidence>
<evidence type="ECO:0000313" key="4">
    <source>
        <dbReference type="EMBL" id="BDZ47811.1"/>
    </source>
</evidence>
<feature type="domain" description="Gfo/Idh/MocA-like oxidoreductase C-terminal" evidence="3">
    <location>
        <begin position="128"/>
        <end position="413"/>
    </location>
</feature>
<comment type="similarity">
    <text evidence="1">Belongs to the Gfo/Idh/MocA family.</text>
</comment>
<dbReference type="InterPro" id="IPR051450">
    <property type="entry name" value="Gfo/Idh/MocA_Oxidoreductases"/>
</dbReference>
<evidence type="ECO:0000259" key="2">
    <source>
        <dbReference type="Pfam" id="PF01408"/>
    </source>
</evidence>
<organism evidence="4 6">
    <name type="scientific">Frondihabitans sucicola</name>
    <dbReference type="NCBI Taxonomy" id="1268041"/>
    <lineage>
        <taxon>Bacteria</taxon>
        <taxon>Bacillati</taxon>
        <taxon>Actinomycetota</taxon>
        <taxon>Actinomycetes</taxon>
        <taxon>Micrococcales</taxon>
        <taxon>Microbacteriaceae</taxon>
        <taxon>Frondihabitans</taxon>
    </lineage>
</organism>
<name>A0ABM8GHH6_9MICO</name>
<dbReference type="PANTHER" id="PTHR43377:SF2">
    <property type="entry name" value="BINDING ROSSMANN FOLD OXIDOREDUCTASE, PUTATIVE (AFU_ORTHOLOGUE AFUA_4G00560)-RELATED"/>
    <property type="match status" value="1"/>
</dbReference>
<dbReference type="InterPro" id="IPR036291">
    <property type="entry name" value="NAD(P)-bd_dom_sf"/>
</dbReference>
<accession>A0ABM8GHH6</accession>
<evidence type="ECO:0000313" key="6">
    <source>
        <dbReference type="Proteomes" id="UP001321486"/>
    </source>
</evidence>
<protein>
    <submittedName>
        <fullName evidence="4">Dehydrogenase</fullName>
    </submittedName>
</protein>
<dbReference type="Pfam" id="PF01408">
    <property type="entry name" value="GFO_IDH_MocA"/>
    <property type="match status" value="1"/>
</dbReference>
<reference evidence="6" key="2">
    <citation type="journal article" date="2019" name="Int. J. Syst. Evol. Microbiol.">
        <title>The Global Catalogue of Microorganisms (GCM) 10K type strain sequencing project: providing services to taxonomists for standard genome sequencing and annotation.</title>
        <authorList>
            <consortium name="The Broad Institute Genomics Platform"/>
            <consortium name="The Broad Institute Genome Sequencing Center for Infectious Disease"/>
            <person name="Wu L."/>
            <person name="Ma J."/>
        </authorList>
    </citation>
    <scope>NUCLEOTIDE SEQUENCE [LARGE SCALE GENOMIC DNA]</scope>
    <source>
        <strain evidence="6">NBRC 108728</strain>
    </source>
</reference>
<dbReference type="EMBL" id="AP027732">
    <property type="protein sequence ID" value="BDZ47811.1"/>
    <property type="molecule type" value="Genomic_DNA"/>
</dbReference>
<evidence type="ECO:0000259" key="3">
    <source>
        <dbReference type="Pfam" id="PF02894"/>
    </source>
</evidence>
<dbReference type="Gene3D" id="3.30.360.10">
    <property type="entry name" value="Dihydrodipicolinate Reductase, domain 2"/>
    <property type="match status" value="1"/>
</dbReference>
<evidence type="ECO:0000256" key="1">
    <source>
        <dbReference type="ARBA" id="ARBA00010928"/>
    </source>
</evidence>
<proteinExistence type="inferred from homology"/>
<dbReference type="SUPFAM" id="SSF51735">
    <property type="entry name" value="NAD(P)-binding Rossmann-fold domains"/>
    <property type="match status" value="1"/>
</dbReference>
<dbReference type="InterPro" id="IPR000683">
    <property type="entry name" value="Gfo/Idh/MocA-like_OxRdtase_N"/>
</dbReference>
<keyword evidence="6" id="KW-1185">Reference proteome</keyword>
<dbReference type="InterPro" id="IPR004104">
    <property type="entry name" value="Gfo/Idh/MocA-like_OxRdtase_C"/>
</dbReference>
<dbReference type="SUPFAM" id="SSF55347">
    <property type="entry name" value="Glyceraldehyde-3-phosphate dehydrogenase-like, C-terminal domain"/>
    <property type="match status" value="1"/>
</dbReference>
<gene>
    <name evidence="4" type="ORF">GCM10025867_00520</name>
    <name evidence="5" type="ORF">GCM10025867_45250</name>
</gene>
<dbReference type="EMBL" id="AP027732">
    <property type="protein sequence ID" value="BDZ52284.1"/>
    <property type="molecule type" value="Genomic_DNA"/>
</dbReference>
<sequence>MYVGALTGEHANAGDLVALFDVNPGRLALHADAVEKAGAPRPLLSGPDDLERVIREQNIDRVIVTSPDRTHAEMIVRAHAAGADVVVEKPLTIDVTGARSIVDSVQTTGRDVVVTFNYRYSPRNTALKEVVASGRIGEVTSVHFEWVLDTNHGADYFRRWHSDKANSGGLLIHKASHHFDLVNWWIDDVPTRVFASGGLRFYGAEQARRRGLGDRPERGTVDGSDRDPFLLDLRTDPDLEALYLDNEHFDGYRRDQDVFRDGITIEDNLSLVVDYEKGASMSYSLNAHSPWEGYVVSINGTKGRAELTVVERGSVLDADAIDPSARPEGDRAESVRPQRERLVVQNHWGVAEEIPIPNDGGAHGGGDALLLRDVFDGPEDDPLGRPAGWLDGLRSVAVGIAGNESLRTGQAVRVEDLGLGVDLTKSLAADRVAVTEKA</sequence>
<reference evidence="4" key="3">
    <citation type="submission" date="2023-02" db="EMBL/GenBank/DDBJ databases">
        <authorList>
            <person name="Sun Q."/>
            <person name="Mori K."/>
        </authorList>
    </citation>
    <scope>NUCLEOTIDE SEQUENCE</scope>
    <source>
        <strain evidence="4">NBRC 108728</strain>
    </source>
</reference>
<dbReference type="Gene3D" id="3.40.50.720">
    <property type="entry name" value="NAD(P)-binding Rossmann-like Domain"/>
    <property type="match status" value="1"/>
</dbReference>
<dbReference type="Pfam" id="PF02894">
    <property type="entry name" value="GFO_IDH_MocA_C"/>
    <property type="match status" value="1"/>
</dbReference>
<dbReference type="Proteomes" id="UP001321486">
    <property type="component" value="Chromosome"/>
</dbReference>
<dbReference type="PANTHER" id="PTHR43377">
    <property type="entry name" value="BILIVERDIN REDUCTASE A"/>
    <property type="match status" value="1"/>
</dbReference>
<reference evidence="4" key="1">
    <citation type="journal article" date="2014" name="Int. J. Syst. Evol. Microbiol.">
        <title>Complete genome of a new Firmicutes species belonging to the dominant human colonic microbiota ('Ruminococcus bicirculans') reveals two chromosomes and a selective capacity to utilize plant glucans.</title>
        <authorList>
            <consortium name="NISC Comparative Sequencing Program"/>
            <person name="Wegmann U."/>
            <person name="Louis P."/>
            <person name="Goesmann A."/>
            <person name="Henrissat B."/>
            <person name="Duncan S.H."/>
            <person name="Flint H.J."/>
        </authorList>
    </citation>
    <scope>NUCLEOTIDE SEQUENCE</scope>
    <source>
        <strain evidence="4">NBRC 108728</strain>
    </source>
</reference>
<feature type="domain" description="Gfo/Idh/MocA-like oxidoreductase N-terminal" evidence="2">
    <location>
        <begin position="12"/>
        <end position="115"/>
    </location>
</feature>